<dbReference type="GO" id="GO:0005886">
    <property type="term" value="C:plasma membrane"/>
    <property type="evidence" value="ECO:0007669"/>
    <property type="project" value="UniProtKB-SubCell"/>
</dbReference>
<comment type="subcellular location">
    <subcellularLocation>
        <location evidence="1">Cell membrane</location>
        <topology evidence="1">Multi-pass membrane protein</topology>
    </subcellularLocation>
</comment>
<accession>A0A9X1WZE2</accession>
<keyword evidence="2" id="KW-1003">Cell membrane</keyword>
<protein>
    <submittedName>
        <fullName evidence="8">PLDc N-terminal domain-containing protein</fullName>
    </submittedName>
</protein>
<keyword evidence="9" id="KW-1185">Reference proteome</keyword>
<dbReference type="EMBL" id="JALJEJ010000001">
    <property type="protein sequence ID" value="MCJ8208447.1"/>
    <property type="molecule type" value="Genomic_DNA"/>
</dbReference>
<keyword evidence="4 6" id="KW-1133">Transmembrane helix</keyword>
<evidence type="ECO:0000256" key="2">
    <source>
        <dbReference type="ARBA" id="ARBA00022475"/>
    </source>
</evidence>
<feature type="transmembrane region" description="Helical" evidence="6">
    <location>
        <begin position="7"/>
        <end position="31"/>
    </location>
</feature>
<dbReference type="Pfam" id="PF13396">
    <property type="entry name" value="PLDc_N"/>
    <property type="match status" value="1"/>
</dbReference>
<comment type="caution">
    <text evidence="8">The sequence shown here is derived from an EMBL/GenBank/DDBJ whole genome shotgun (WGS) entry which is preliminary data.</text>
</comment>
<sequence>MPSLTPIFSSVFGLIFLILWIGLVIFSVFKILANKEMDVNGKILWLLIVLIVPIGGALVFLLWRNVKRIAN</sequence>
<dbReference type="RefSeq" id="WP_245128277.1">
    <property type="nucleotide sequence ID" value="NZ_JALJEJ010000001.1"/>
</dbReference>
<dbReference type="AlphaFoldDB" id="A0A9X1WZE2"/>
<feature type="transmembrane region" description="Helical" evidence="6">
    <location>
        <begin position="43"/>
        <end position="63"/>
    </location>
</feature>
<organism evidence="8 9">
    <name type="scientific">Mucilaginibacter straminoryzae</name>
    <dbReference type="NCBI Taxonomy" id="2932774"/>
    <lineage>
        <taxon>Bacteria</taxon>
        <taxon>Pseudomonadati</taxon>
        <taxon>Bacteroidota</taxon>
        <taxon>Sphingobacteriia</taxon>
        <taxon>Sphingobacteriales</taxon>
        <taxon>Sphingobacteriaceae</taxon>
        <taxon>Mucilaginibacter</taxon>
    </lineage>
</organism>
<keyword evidence="5 6" id="KW-0472">Membrane</keyword>
<dbReference type="Proteomes" id="UP001139450">
    <property type="component" value="Unassembled WGS sequence"/>
</dbReference>
<evidence type="ECO:0000256" key="3">
    <source>
        <dbReference type="ARBA" id="ARBA00022692"/>
    </source>
</evidence>
<name>A0A9X1WZE2_9SPHI</name>
<evidence type="ECO:0000256" key="4">
    <source>
        <dbReference type="ARBA" id="ARBA00022989"/>
    </source>
</evidence>
<keyword evidence="3 6" id="KW-0812">Transmembrane</keyword>
<evidence type="ECO:0000256" key="5">
    <source>
        <dbReference type="ARBA" id="ARBA00023136"/>
    </source>
</evidence>
<evidence type="ECO:0000256" key="6">
    <source>
        <dbReference type="SAM" id="Phobius"/>
    </source>
</evidence>
<evidence type="ECO:0000313" key="9">
    <source>
        <dbReference type="Proteomes" id="UP001139450"/>
    </source>
</evidence>
<proteinExistence type="predicted"/>
<gene>
    <name evidence="8" type="ORF">MUY27_01920</name>
</gene>
<evidence type="ECO:0000256" key="1">
    <source>
        <dbReference type="ARBA" id="ARBA00004651"/>
    </source>
</evidence>
<reference evidence="8" key="1">
    <citation type="submission" date="2022-04" db="EMBL/GenBank/DDBJ databases">
        <title>Mucilaginibacter sp. RS28 isolated from freshwater.</title>
        <authorList>
            <person name="Ko S.-R."/>
        </authorList>
    </citation>
    <scope>NUCLEOTIDE SEQUENCE</scope>
    <source>
        <strain evidence="8">RS28</strain>
    </source>
</reference>
<evidence type="ECO:0000259" key="7">
    <source>
        <dbReference type="Pfam" id="PF13396"/>
    </source>
</evidence>
<evidence type="ECO:0000313" key="8">
    <source>
        <dbReference type="EMBL" id="MCJ8208447.1"/>
    </source>
</evidence>
<feature type="domain" description="Cardiolipin synthase N-terminal" evidence="7">
    <location>
        <begin position="18"/>
        <end position="64"/>
    </location>
</feature>
<dbReference type="InterPro" id="IPR027379">
    <property type="entry name" value="CLS_N"/>
</dbReference>